<dbReference type="GO" id="GO:0003676">
    <property type="term" value="F:nucleic acid binding"/>
    <property type="evidence" value="ECO:0007669"/>
    <property type="project" value="InterPro"/>
</dbReference>
<proteinExistence type="predicted"/>
<sequence>MENRILSKIKSDNVNLKESEIRGILYILLNFKGTLNLGELILKTGLPKTTVMEFLDSIKNYLKTSDVNKIQVKEEYKEVFSTLAKKYSFRFCRFTDKDTEKRFKSIQKEYNLSPKREFDQFFATPKTSVQKALVLEHIGMHFAESVALIGDDDLVSVAIALKYPKIKNITVLEIDEDLVKAIQSIAEKYKLPIKVIKYDIRNEIPTFLYRKFDVVLTDPPYTSAGIELFLDRSISLLKPHTDFSGKYILLNYGNSFKSLQKFIEIQRIINNYHLFLEDSVYKFNRYFGAQSIGSASTLYVLKTTPNTRPKEIKYQHIYTYEVMEKENFPYIAQYVFKLLKVPDEVFKSVNFIDKATRAFCKEHKIKIKDLKITKFDKNAYTFTYILESSNLVLHTWADF</sequence>
<keyword evidence="2" id="KW-0489">Methyltransferase</keyword>
<organism evidence="2">
    <name type="scientific">candidate division WWE3 bacterium</name>
    <dbReference type="NCBI Taxonomy" id="2053526"/>
    <lineage>
        <taxon>Bacteria</taxon>
        <taxon>Katanobacteria</taxon>
    </lineage>
</organism>
<dbReference type="SUPFAM" id="SSF53335">
    <property type="entry name" value="S-adenosyl-L-methionine-dependent methyltransferases"/>
    <property type="match status" value="1"/>
</dbReference>
<dbReference type="GO" id="GO:0032259">
    <property type="term" value="P:methylation"/>
    <property type="evidence" value="ECO:0007669"/>
    <property type="project" value="UniProtKB-KW"/>
</dbReference>
<dbReference type="PANTHER" id="PTHR23290:SF0">
    <property type="entry name" value="RRNA N6-ADENOSINE-METHYLTRANSFERASE METTL5"/>
    <property type="match status" value="1"/>
</dbReference>
<dbReference type="PROSITE" id="PS00092">
    <property type="entry name" value="N6_MTASE"/>
    <property type="match status" value="1"/>
</dbReference>
<dbReference type="AlphaFoldDB" id="A0A7V5MH17"/>
<dbReference type="InterPro" id="IPR029063">
    <property type="entry name" value="SAM-dependent_MTases_sf"/>
</dbReference>
<name>A0A7V5MH17_UNCKA</name>
<reference evidence="2" key="1">
    <citation type="journal article" date="2020" name="mSystems">
        <title>Genome- and Community-Level Interaction Insights into Carbon Utilization and Element Cycling Functions of Hydrothermarchaeota in Hydrothermal Sediment.</title>
        <authorList>
            <person name="Zhou Z."/>
            <person name="Liu Y."/>
            <person name="Xu W."/>
            <person name="Pan J."/>
            <person name="Luo Z.H."/>
            <person name="Li M."/>
        </authorList>
    </citation>
    <scope>NUCLEOTIDE SEQUENCE [LARGE SCALE GENOMIC DNA]</scope>
    <source>
        <strain evidence="2">HyVt-517</strain>
    </source>
</reference>
<dbReference type="InterPro" id="IPR002723">
    <property type="entry name" value="BpsA_C"/>
</dbReference>
<dbReference type="GO" id="GO:0008168">
    <property type="term" value="F:methyltransferase activity"/>
    <property type="evidence" value="ECO:0007669"/>
    <property type="project" value="UniProtKB-KW"/>
</dbReference>
<dbReference type="PANTHER" id="PTHR23290">
    <property type="entry name" value="RRNA N6-ADENOSINE-METHYLTRANSFERASE METTL5"/>
    <property type="match status" value="1"/>
</dbReference>
<dbReference type="Pfam" id="PF01861">
    <property type="entry name" value="BpsA_C"/>
    <property type="match status" value="1"/>
</dbReference>
<evidence type="ECO:0000259" key="1">
    <source>
        <dbReference type="Pfam" id="PF01861"/>
    </source>
</evidence>
<accession>A0A7V5MH17</accession>
<comment type="caution">
    <text evidence="2">The sequence shown here is derived from an EMBL/GenBank/DDBJ whole genome shotgun (WGS) entry which is preliminary data.</text>
</comment>
<dbReference type="InterPro" id="IPR051720">
    <property type="entry name" value="rRNA_MeTrfase/Polyamine_Synth"/>
</dbReference>
<evidence type="ECO:0000313" key="2">
    <source>
        <dbReference type="EMBL" id="HHH14131.1"/>
    </source>
</evidence>
<feature type="non-terminal residue" evidence="2">
    <location>
        <position position="399"/>
    </location>
</feature>
<dbReference type="Gene3D" id="3.40.50.150">
    <property type="entry name" value="Vaccinia Virus protein VP39"/>
    <property type="match status" value="1"/>
</dbReference>
<dbReference type="CDD" id="cd02440">
    <property type="entry name" value="AdoMet_MTases"/>
    <property type="match status" value="1"/>
</dbReference>
<dbReference type="InterPro" id="IPR002052">
    <property type="entry name" value="DNA_methylase_N6_adenine_CS"/>
</dbReference>
<dbReference type="Gene3D" id="3.60.90.10">
    <property type="entry name" value="S-adenosylmethionine decarboxylase"/>
    <property type="match status" value="1"/>
</dbReference>
<keyword evidence="2" id="KW-0808">Transferase</keyword>
<dbReference type="EMBL" id="DRNS01000021">
    <property type="protein sequence ID" value="HHH14131.1"/>
    <property type="molecule type" value="Genomic_DNA"/>
</dbReference>
<protein>
    <submittedName>
        <fullName evidence="2">Methyltransferase</fullName>
    </submittedName>
</protein>
<dbReference type="GO" id="GO:0006596">
    <property type="term" value="P:polyamine biosynthetic process"/>
    <property type="evidence" value="ECO:0007669"/>
    <property type="project" value="TreeGrafter"/>
</dbReference>
<dbReference type="Proteomes" id="UP000886106">
    <property type="component" value="Unassembled WGS sequence"/>
</dbReference>
<feature type="domain" description="N(4)-bis(aminopropyl)spermidine synthase C-terminal" evidence="1">
    <location>
        <begin position="100"/>
        <end position="322"/>
    </location>
</feature>
<gene>
    <name evidence="2" type="ORF">ENJ78_00300</name>
</gene>